<reference evidence="2" key="1">
    <citation type="submission" date="2023-03" db="EMBL/GenBank/DDBJ databases">
        <title>Massive genome expansion in bonnet fungi (Mycena s.s.) driven by repeated elements and novel gene families across ecological guilds.</title>
        <authorList>
            <consortium name="Lawrence Berkeley National Laboratory"/>
            <person name="Harder C.B."/>
            <person name="Miyauchi S."/>
            <person name="Viragh M."/>
            <person name="Kuo A."/>
            <person name="Thoen E."/>
            <person name="Andreopoulos B."/>
            <person name="Lu D."/>
            <person name="Skrede I."/>
            <person name="Drula E."/>
            <person name="Henrissat B."/>
            <person name="Morin E."/>
            <person name="Kohler A."/>
            <person name="Barry K."/>
            <person name="LaButti K."/>
            <person name="Morin E."/>
            <person name="Salamov A."/>
            <person name="Lipzen A."/>
            <person name="Mereny Z."/>
            <person name="Hegedus B."/>
            <person name="Baldrian P."/>
            <person name="Stursova M."/>
            <person name="Weitz H."/>
            <person name="Taylor A."/>
            <person name="Grigoriev I.V."/>
            <person name="Nagy L.G."/>
            <person name="Martin F."/>
            <person name="Kauserud H."/>
        </authorList>
    </citation>
    <scope>NUCLEOTIDE SEQUENCE</scope>
    <source>
        <strain evidence="2">CBHHK188m</strain>
    </source>
</reference>
<gene>
    <name evidence="2" type="ORF">DFH07DRAFT_780529</name>
</gene>
<dbReference type="AlphaFoldDB" id="A0AAD7I2N0"/>
<evidence type="ECO:0000313" key="3">
    <source>
        <dbReference type="Proteomes" id="UP001215280"/>
    </source>
</evidence>
<name>A0AAD7I2N0_9AGAR</name>
<dbReference type="EMBL" id="JARJLG010000166">
    <property type="protein sequence ID" value="KAJ7733747.1"/>
    <property type="molecule type" value="Genomic_DNA"/>
</dbReference>
<evidence type="ECO:0000313" key="2">
    <source>
        <dbReference type="EMBL" id="KAJ7733747.1"/>
    </source>
</evidence>
<keyword evidence="3" id="KW-1185">Reference proteome</keyword>
<comment type="caution">
    <text evidence="2">The sequence shown here is derived from an EMBL/GenBank/DDBJ whole genome shotgun (WGS) entry which is preliminary data.</text>
</comment>
<dbReference type="Proteomes" id="UP001215280">
    <property type="component" value="Unassembled WGS sequence"/>
</dbReference>
<accession>A0AAD7I2N0</accession>
<evidence type="ECO:0000256" key="1">
    <source>
        <dbReference type="SAM" id="MobiDB-lite"/>
    </source>
</evidence>
<proteinExistence type="predicted"/>
<protein>
    <submittedName>
        <fullName evidence="2">Uncharacterized protein</fullName>
    </submittedName>
</protein>
<feature type="region of interest" description="Disordered" evidence="1">
    <location>
        <begin position="489"/>
        <end position="548"/>
    </location>
</feature>
<organism evidence="2 3">
    <name type="scientific">Mycena maculata</name>
    <dbReference type="NCBI Taxonomy" id="230809"/>
    <lineage>
        <taxon>Eukaryota</taxon>
        <taxon>Fungi</taxon>
        <taxon>Dikarya</taxon>
        <taxon>Basidiomycota</taxon>
        <taxon>Agaricomycotina</taxon>
        <taxon>Agaricomycetes</taxon>
        <taxon>Agaricomycetidae</taxon>
        <taxon>Agaricales</taxon>
        <taxon>Marasmiineae</taxon>
        <taxon>Mycenaceae</taxon>
        <taxon>Mycena</taxon>
    </lineage>
</organism>
<sequence>MPCGCSLTQIHRITFNIPAVEPLLRVLCLLDRGSGAPEELVNGFPRIDIASGISLMYMYHLSRILLYLLWTPRLRPYKEDAAVLQEKAFAKACVTFHDQPRTRKGGSELLQLLDETLSEPCWVRIAATVFSQVQFLSDWLPYCIGSELVDKMPGDAIIRSRQLFLDVLWTWGVHKGSTEGDSLTLDMLLKAQMQNFRAYGQIPADFCWIDDVERRDTWDGDSDAGQRDSDWEECPWEEEEEGNFMDEDFDPDYIYLPEPMNFVQSPAKPVVSVLPGKPRRAPASDGDELPFQWATHICQFFFPEKEEMSGDKGEEAEERSAWDVVDDLVHMHLLKAPHYTRKFFQIALEMWNRASAGIIGRLLIPKQTLPVPNPDYVFTLKEAMELFQFMSAHPRMLPWSFNPMAVFFLLSAECFAVNCETWLVPCLHELEYPCLDGWNSKRVYQRITSMGVFLAPHLHASFLNGLDPRLALIIQETVNHRTSLHRISREVFRTPNPKPSSEFGDGYESSEASDFDVSDSDSKPKTKQKKKKKNSDNGEVKVMRRTRC</sequence>